<name>A0A6A6B4D6_9PEZI</name>
<feature type="region of interest" description="Disordered" evidence="3">
    <location>
        <begin position="1"/>
        <end position="34"/>
    </location>
</feature>
<dbReference type="AlphaFoldDB" id="A0A6A6B4D6"/>
<dbReference type="GO" id="GO:0005886">
    <property type="term" value="C:plasma membrane"/>
    <property type="evidence" value="ECO:0007669"/>
    <property type="project" value="UniProtKB-SubCell"/>
</dbReference>
<dbReference type="Pfam" id="PF07690">
    <property type="entry name" value="MFS_1"/>
    <property type="match status" value="1"/>
</dbReference>
<evidence type="ECO:0000256" key="3">
    <source>
        <dbReference type="SAM" id="MobiDB-lite"/>
    </source>
</evidence>
<sequence>MVNFDFGLQGEQEPSLADVHAQQDRRPSATEAIAADRRRKSVSDRAVTGASQITTRQSIVPVTLVTTLFFLWGFAYGLLDVLNSRFQVALNITQGQSSGLQGAYFGAYFVGPLTYSGWFVRRFGYRYTFMLGLSIYCVGALMFWPSAVKRSFGGFCGSMFIVGSGLSTLETSANPYIAVCGPPRWSEFRLELSQSFQAVGSVIAPVLASQVIFKNVGSDGKSLESVQWVYLGIAGFVALLAVVFYFAPIPEITDADMADQAEMTTSSTGFEDKPLRKQYTLFWGVAAQFSYVGAQVGIAGYFINYYTHARPDEPTIKAQHQGANFYAIAQALFAVGRFAAAGLMMVTKPRLILLAFQTLIMVFISLAIGIDTGHGTEANWGGLSMLMIVLFFESCIFPTIFTLSLRGLGRHTKRGASYLVASVCGGAVVPAILGNVADKIGTRKAMVVPLAFFIIAWSFPIYLNLFKAKELDAYRESKVGLSEGEVDPDSRVAREKGDVEAHQVEIVRTTSGKSK</sequence>
<feature type="compositionally biased region" description="Basic and acidic residues" evidence="3">
    <location>
        <begin position="488"/>
        <end position="500"/>
    </location>
</feature>
<comment type="subcellular location">
    <subcellularLocation>
        <location evidence="1">Cell inner membrane</location>
        <topology evidence="1">Multi-pass membrane protein</topology>
    </subcellularLocation>
</comment>
<feature type="transmembrane region" description="Helical" evidence="4">
    <location>
        <begin position="415"/>
        <end position="433"/>
    </location>
</feature>
<dbReference type="EMBL" id="ML995494">
    <property type="protein sequence ID" value="KAF2139079.1"/>
    <property type="molecule type" value="Genomic_DNA"/>
</dbReference>
<dbReference type="InterPro" id="IPR011701">
    <property type="entry name" value="MFS"/>
</dbReference>
<dbReference type="Gene3D" id="1.20.1250.20">
    <property type="entry name" value="MFS general substrate transporter like domains"/>
    <property type="match status" value="2"/>
</dbReference>
<feature type="transmembrane region" description="Helical" evidence="4">
    <location>
        <begin position="445"/>
        <end position="465"/>
    </location>
</feature>
<evidence type="ECO:0000256" key="1">
    <source>
        <dbReference type="ARBA" id="ARBA00004429"/>
    </source>
</evidence>
<keyword evidence="2" id="KW-1003">Cell membrane</keyword>
<evidence type="ECO:0000313" key="6">
    <source>
        <dbReference type="Proteomes" id="UP000799438"/>
    </source>
</evidence>
<evidence type="ECO:0000313" key="5">
    <source>
        <dbReference type="EMBL" id="KAF2139079.1"/>
    </source>
</evidence>
<dbReference type="GO" id="GO:0022857">
    <property type="term" value="F:transmembrane transporter activity"/>
    <property type="evidence" value="ECO:0007669"/>
    <property type="project" value="InterPro"/>
</dbReference>
<dbReference type="Proteomes" id="UP000799438">
    <property type="component" value="Unassembled WGS sequence"/>
</dbReference>
<proteinExistence type="predicted"/>
<dbReference type="InterPro" id="IPR050375">
    <property type="entry name" value="MFS_TsgA-like"/>
</dbReference>
<organism evidence="5 6">
    <name type="scientific">Aplosporella prunicola CBS 121167</name>
    <dbReference type="NCBI Taxonomy" id="1176127"/>
    <lineage>
        <taxon>Eukaryota</taxon>
        <taxon>Fungi</taxon>
        <taxon>Dikarya</taxon>
        <taxon>Ascomycota</taxon>
        <taxon>Pezizomycotina</taxon>
        <taxon>Dothideomycetes</taxon>
        <taxon>Dothideomycetes incertae sedis</taxon>
        <taxon>Botryosphaeriales</taxon>
        <taxon>Aplosporellaceae</taxon>
        <taxon>Aplosporella</taxon>
    </lineage>
</organism>
<dbReference type="PANTHER" id="PTHR43702:SF5">
    <property type="entry name" value="MAJOR FACILITATOR SUPERFAMILY (MFS) PROFILE DOMAIN-CONTAINING PROTEIN"/>
    <property type="match status" value="1"/>
</dbReference>
<dbReference type="PANTHER" id="PTHR43702">
    <property type="entry name" value="L-FUCOSE-PROTON SYMPORTER"/>
    <property type="match status" value="1"/>
</dbReference>
<keyword evidence="6" id="KW-1185">Reference proteome</keyword>
<dbReference type="OrthoDB" id="546893at2759"/>
<dbReference type="RefSeq" id="XP_033394792.1">
    <property type="nucleotide sequence ID" value="XM_033545790.1"/>
</dbReference>
<feature type="transmembrane region" description="Helical" evidence="4">
    <location>
        <begin position="127"/>
        <end position="144"/>
    </location>
</feature>
<keyword evidence="4" id="KW-1133">Transmembrane helix</keyword>
<feature type="transmembrane region" description="Helical" evidence="4">
    <location>
        <begin position="99"/>
        <end position="120"/>
    </location>
</feature>
<evidence type="ECO:0000256" key="4">
    <source>
        <dbReference type="SAM" id="Phobius"/>
    </source>
</evidence>
<feature type="transmembrane region" description="Helical" evidence="4">
    <location>
        <begin position="382"/>
        <end position="403"/>
    </location>
</feature>
<dbReference type="SUPFAM" id="SSF103473">
    <property type="entry name" value="MFS general substrate transporter"/>
    <property type="match status" value="1"/>
</dbReference>
<evidence type="ECO:0008006" key="7">
    <source>
        <dbReference type="Google" id="ProtNLM"/>
    </source>
</evidence>
<evidence type="ECO:0000256" key="2">
    <source>
        <dbReference type="ARBA" id="ARBA00022475"/>
    </source>
</evidence>
<accession>A0A6A6B4D6</accession>
<keyword evidence="4" id="KW-0812">Transmembrane</keyword>
<feature type="transmembrane region" description="Helical" evidence="4">
    <location>
        <begin position="228"/>
        <end position="247"/>
    </location>
</feature>
<keyword evidence="4" id="KW-0472">Membrane</keyword>
<feature type="transmembrane region" description="Helical" evidence="4">
    <location>
        <begin position="351"/>
        <end position="370"/>
    </location>
</feature>
<gene>
    <name evidence="5" type="ORF">K452DRAFT_352761</name>
</gene>
<feature type="region of interest" description="Disordered" evidence="3">
    <location>
        <begin position="478"/>
        <end position="500"/>
    </location>
</feature>
<feature type="transmembrane region" description="Helical" evidence="4">
    <location>
        <begin position="59"/>
        <end position="79"/>
    </location>
</feature>
<feature type="transmembrane region" description="Helical" evidence="4">
    <location>
        <begin position="323"/>
        <end position="344"/>
    </location>
</feature>
<dbReference type="InterPro" id="IPR036259">
    <property type="entry name" value="MFS_trans_sf"/>
</dbReference>
<reference evidence="5" key="1">
    <citation type="journal article" date="2020" name="Stud. Mycol.">
        <title>101 Dothideomycetes genomes: a test case for predicting lifestyles and emergence of pathogens.</title>
        <authorList>
            <person name="Haridas S."/>
            <person name="Albert R."/>
            <person name="Binder M."/>
            <person name="Bloem J."/>
            <person name="Labutti K."/>
            <person name="Salamov A."/>
            <person name="Andreopoulos B."/>
            <person name="Baker S."/>
            <person name="Barry K."/>
            <person name="Bills G."/>
            <person name="Bluhm B."/>
            <person name="Cannon C."/>
            <person name="Castanera R."/>
            <person name="Culley D."/>
            <person name="Daum C."/>
            <person name="Ezra D."/>
            <person name="Gonzalez J."/>
            <person name="Henrissat B."/>
            <person name="Kuo A."/>
            <person name="Liang C."/>
            <person name="Lipzen A."/>
            <person name="Lutzoni F."/>
            <person name="Magnuson J."/>
            <person name="Mondo S."/>
            <person name="Nolan M."/>
            <person name="Ohm R."/>
            <person name="Pangilinan J."/>
            <person name="Park H.-J."/>
            <person name="Ramirez L."/>
            <person name="Alfaro M."/>
            <person name="Sun H."/>
            <person name="Tritt A."/>
            <person name="Yoshinaga Y."/>
            <person name="Zwiers L.-H."/>
            <person name="Turgeon B."/>
            <person name="Goodwin S."/>
            <person name="Spatafora J."/>
            <person name="Crous P."/>
            <person name="Grigoriev I."/>
        </authorList>
    </citation>
    <scope>NUCLEOTIDE SEQUENCE</scope>
    <source>
        <strain evidence="5">CBS 121167</strain>
    </source>
</reference>
<protein>
    <recommendedName>
        <fullName evidence="7">Major facilitator superfamily (MFS) profile domain-containing protein</fullName>
    </recommendedName>
</protein>
<dbReference type="GeneID" id="54303296"/>
<feature type="transmembrane region" description="Helical" evidence="4">
    <location>
        <begin position="281"/>
        <end position="303"/>
    </location>
</feature>